<reference evidence="2" key="1">
    <citation type="submission" date="2022-07" db="EMBL/GenBank/DDBJ databases">
        <title>Genome analysis of Parmales, a sister group of diatoms, reveals the evolutionary specialization of diatoms from phago-mixotrophs to photoautotrophs.</title>
        <authorList>
            <person name="Ban H."/>
            <person name="Sato S."/>
            <person name="Yoshikawa S."/>
            <person name="Kazumasa Y."/>
            <person name="Nakamura Y."/>
            <person name="Ichinomiya M."/>
            <person name="Saitoh K."/>
            <person name="Sato N."/>
            <person name="Blanc-Mathieu R."/>
            <person name="Endo H."/>
            <person name="Kuwata A."/>
            <person name="Ogata H."/>
        </authorList>
    </citation>
    <scope>NUCLEOTIDE SEQUENCE</scope>
</reference>
<feature type="region of interest" description="Disordered" evidence="1">
    <location>
        <begin position="221"/>
        <end position="242"/>
    </location>
</feature>
<protein>
    <submittedName>
        <fullName evidence="2">Uncharacterized protein</fullName>
    </submittedName>
</protein>
<feature type="compositionally biased region" description="Basic and acidic residues" evidence="1">
    <location>
        <begin position="224"/>
        <end position="242"/>
    </location>
</feature>
<organism evidence="2 3">
    <name type="scientific">Triparma retinervis</name>
    <dbReference type="NCBI Taxonomy" id="2557542"/>
    <lineage>
        <taxon>Eukaryota</taxon>
        <taxon>Sar</taxon>
        <taxon>Stramenopiles</taxon>
        <taxon>Ochrophyta</taxon>
        <taxon>Bolidophyceae</taxon>
        <taxon>Parmales</taxon>
        <taxon>Triparmaceae</taxon>
        <taxon>Triparma</taxon>
    </lineage>
</organism>
<dbReference type="AlphaFoldDB" id="A0A9W7A299"/>
<proteinExistence type="predicted"/>
<comment type="caution">
    <text evidence="2">The sequence shown here is derived from an EMBL/GenBank/DDBJ whole genome shotgun (WGS) entry which is preliminary data.</text>
</comment>
<name>A0A9W7A299_9STRA</name>
<feature type="region of interest" description="Disordered" evidence="1">
    <location>
        <begin position="161"/>
        <end position="180"/>
    </location>
</feature>
<evidence type="ECO:0000256" key="1">
    <source>
        <dbReference type="SAM" id="MobiDB-lite"/>
    </source>
</evidence>
<dbReference type="Proteomes" id="UP001165082">
    <property type="component" value="Unassembled WGS sequence"/>
</dbReference>
<evidence type="ECO:0000313" key="2">
    <source>
        <dbReference type="EMBL" id="GMH61710.1"/>
    </source>
</evidence>
<gene>
    <name evidence="2" type="ORF">TrRE_jg4984</name>
</gene>
<accession>A0A9W7A299</accession>
<sequence length="242" mass="26288">MSALRLAAPEAPNSLLSLELIPADALKILNLVLKNAMREELSHASSSENGSLPVSKYHKVNLSGKAGAHLVASELAMTILKDAGWANDGVQLVLVRSDRLSEFSSKVAERYNAVAPTVPQVPRANAPAPTAPQPSAPLSFKQQALRKKEEEERKERLAALKAKAKKRGATNTQSIRADARRAVEEAEKKLADEQASQKEITVKQLKMDKIARKADDWVASAAGDKSKGKVIERFRDKHGEDS</sequence>
<feature type="region of interest" description="Disordered" evidence="1">
    <location>
        <begin position="120"/>
        <end position="139"/>
    </location>
</feature>
<dbReference type="OrthoDB" id="41572at2759"/>
<dbReference type="EMBL" id="BRXZ01001082">
    <property type="protein sequence ID" value="GMH61710.1"/>
    <property type="molecule type" value="Genomic_DNA"/>
</dbReference>
<evidence type="ECO:0000313" key="3">
    <source>
        <dbReference type="Proteomes" id="UP001165082"/>
    </source>
</evidence>
<keyword evidence="3" id="KW-1185">Reference proteome</keyword>